<feature type="transmembrane region" description="Helical" evidence="6">
    <location>
        <begin position="47"/>
        <end position="67"/>
    </location>
</feature>
<feature type="transmembrane region" description="Helical" evidence="6">
    <location>
        <begin position="74"/>
        <end position="93"/>
    </location>
</feature>
<feature type="transmembrane region" description="Helical" evidence="6">
    <location>
        <begin position="7"/>
        <end position="27"/>
    </location>
</feature>
<keyword evidence="4 6" id="KW-1133">Transmembrane helix</keyword>
<dbReference type="InterPro" id="IPR003740">
    <property type="entry name" value="YitT"/>
</dbReference>
<dbReference type="AlphaFoldDB" id="A0A0A7FYU9"/>
<evidence type="ECO:0000256" key="6">
    <source>
        <dbReference type="SAM" id="Phobius"/>
    </source>
</evidence>
<sequence>MRDMLKIVLGNIFITLAYAFITVPNEIINGGVTSFSLILEAVFSIDIRVIVNIVTIILLLICLIFLGKEYFYKSIISSICYVIFFNFFYSLSINININVYIGAVIAAIMVGIGYYFCIIAKSTTVSFDIVAIILNKNNKKFDIAISMRYINIVIILLGLLNYGVESIILGIIFTIIQSYVLKYLLNREKNVNSEVVEILE</sequence>
<evidence type="ECO:0000313" key="8">
    <source>
        <dbReference type="Proteomes" id="UP000030635"/>
    </source>
</evidence>
<evidence type="ECO:0000256" key="1">
    <source>
        <dbReference type="ARBA" id="ARBA00004651"/>
    </source>
</evidence>
<dbReference type="Pfam" id="PF02588">
    <property type="entry name" value="YitT_membrane"/>
    <property type="match status" value="1"/>
</dbReference>
<keyword evidence="5 6" id="KW-0472">Membrane</keyword>
<dbReference type="OrthoDB" id="1655932at2"/>
<organism evidence="7 8">
    <name type="scientific">Clostridium baratii str. Sullivan</name>
    <dbReference type="NCBI Taxonomy" id="1415775"/>
    <lineage>
        <taxon>Bacteria</taxon>
        <taxon>Bacillati</taxon>
        <taxon>Bacillota</taxon>
        <taxon>Clostridia</taxon>
        <taxon>Eubacteriales</taxon>
        <taxon>Clostridiaceae</taxon>
        <taxon>Clostridium</taxon>
    </lineage>
</organism>
<evidence type="ECO:0000256" key="5">
    <source>
        <dbReference type="ARBA" id="ARBA00023136"/>
    </source>
</evidence>
<keyword evidence="8" id="KW-1185">Reference proteome</keyword>
<dbReference type="RefSeq" id="WP_070099193.1">
    <property type="nucleotide sequence ID" value="NZ_CP006905.1"/>
</dbReference>
<dbReference type="KEGG" id="cbv:U729_1473"/>
<evidence type="ECO:0000256" key="3">
    <source>
        <dbReference type="ARBA" id="ARBA00022692"/>
    </source>
</evidence>
<dbReference type="eggNOG" id="COG1284">
    <property type="taxonomic scope" value="Bacteria"/>
</dbReference>
<dbReference type="Proteomes" id="UP000030635">
    <property type="component" value="Chromosome"/>
</dbReference>
<reference evidence="7 8" key="1">
    <citation type="journal article" date="2015" name="Infect. Genet. Evol.">
        <title>Genomic sequences of six botulinum neurotoxin-producing strains representing three clostridial species illustrate the mobility and diversity of botulinum neurotoxin genes.</title>
        <authorList>
            <person name="Smith T.J."/>
            <person name="Hill K.K."/>
            <person name="Xie G."/>
            <person name="Foley B.T."/>
            <person name="Williamson C.H."/>
            <person name="Foster J.T."/>
            <person name="Johnson S.L."/>
            <person name="Chertkov O."/>
            <person name="Teshima H."/>
            <person name="Gibbons H.S."/>
            <person name="Johnsky L.A."/>
            <person name="Karavis M.A."/>
            <person name="Smith L.A."/>
        </authorList>
    </citation>
    <scope>NUCLEOTIDE SEQUENCE [LARGE SCALE GENOMIC DNA]</scope>
    <source>
        <strain evidence="7">Sullivan</strain>
    </source>
</reference>
<dbReference type="PANTHER" id="PTHR33545">
    <property type="entry name" value="UPF0750 MEMBRANE PROTEIN YITT-RELATED"/>
    <property type="match status" value="1"/>
</dbReference>
<evidence type="ECO:0000256" key="2">
    <source>
        <dbReference type="ARBA" id="ARBA00022475"/>
    </source>
</evidence>
<dbReference type="GO" id="GO:0005886">
    <property type="term" value="C:plasma membrane"/>
    <property type="evidence" value="ECO:0007669"/>
    <property type="project" value="UniProtKB-SubCell"/>
</dbReference>
<gene>
    <name evidence="7" type="ORF">U729_1473</name>
</gene>
<keyword evidence="3 6" id="KW-0812">Transmembrane</keyword>
<keyword evidence="2" id="KW-1003">Cell membrane</keyword>
<proteinExistence type="predicted"/>
<dbReference type="EMBL" id="CP006905">
    <property type="protein sequence ID" value="AIY84120.1"/>
    <property type="molecule type" value="Genomic_DNA"/>
</dbReference>
<accession>A0A0A7FYU9</accession>
<feature type="transmembrane region" description="Helical" evidence="6">
    <location>
        <begin position="99"/>
        <end position="120"/>
    </location>
</feature>
<dbReference type="PANTHER" id="PTHR33545:SF5">
    <property type="entry name" value="UPF0750 MEMBRANE PROTEIN YITT"/>
    <property type="match status" value="1"/>
</dbReference>
<evidence type="ECO:0000256" key="4">
    <source>
        <dbReference type="ARBA" id="ARBA00022989"/>
    </source>
</evidence>
<evidence type="ECO:0000313" key="7">
    <source>
        <dbReference type="EMBL" id="AIY84120.1"/>
    </source>
</evidence>
<evidence type="ECO:0008006" key="9">
    <source>
        <dbReference type="Google" id="ProtNLM"/>
    </source>
</evidence>
<dbReference type="HOGENOM" id="CLU_063199_1_1_9"/>
<protein>
    <recommendedName>
        <fullName evidence="9">YitT family protein</fullName>
    </recommendedName>
</protein>
<name>A0A0A7FYU9_9CLOT</name>
<comment type="subcellular location">
    <subcellularLocation>
        <location evidence="1">Cell membrane</location>
        <topology evidence="1">Multi-pass membrane protein</topology>
    </subcellularLocation>
</comment>
<dbReference type="InterPro" id="IPR051461">
    <property type="entry name" value="UPF0750_membrane"/>
</dbReference>